<dbReference type="Proteomes" id="UP000355283">
    <property type="component" value="Unassembled WGS sequence"/>
</dbReference>
<keyword evidence="2" id="KW-1185">Reference proteome</keyword>
<gene>
    <name evidence="1" type="ORF">NSK_005551</name>
</gene>
<evidence type="ECO:0000313" key="1">
    <source>
        <dbReference type="EMBL" id="TFJ83131.1"/>
    </source>
</evidence>
<dbReference type="AlphaFoldDB" id="A0A4D9CV02"/>
<protein>
    <submittedName>
        <fullName evidence="1">Uncharacterized protein</fullName>
    </submittedName>
</protein>
<evidence type="ECO:0000313" key="2">
    <source>
        <dbReference type="Proteomes" id="UP000355283"/>
    </source>
</evidence>
<accession>A0A4D9CV02</accession>
<comment type="caution">
    <text evidence="1">The sequence shown here is derived from an EMBL/GenBank/DDBJ whole genome shotgun (WGS) entry which is preliminary data.</text>
</comment>
<organism evidence="1 2">
    <name type="scientific">Nannochloropsis salina CCMP1776</name>
    <dbReference type="NCBI Taxonomy" id="1027361"/>
    <lineage>
        <taxon>Eukaryota</taxon>
        <taxon>Sar</taxon>
        <taxon>Stramenopiles</taxon>
        <taxon>Ochrophyta</taxon>
        <taxon>Eustigmatophyceae</taxon>
        <taxon>Eustigmatales</taxon>
        <taxon>Monodopsidaceae</taxon>
        <taxon>Microchloropsis</taxon>
        <taxon>Microchloropsis salina</taxon>
    </lineage>
</organism>
<dbReference type="EMBL" id="SDOX01000069">
    <property type="protein sequence ID" value="TFJ83131.1"/>
    <property type="molecule type" value="Genomic_DNA"/>
</dbReference>
<sequence>MQKARQRKDEARRLFLEEKDYEAAMKVQALVEAHRRSAERIKARVAKKRANGDTVYSSDEEVGGEWEAEAAEELFHDEEGGGSLLLPPVPAMTNPLVSPVMHLHNYLMRIPPQAQPSEQTTPCDNRQFQHQYACDVLGIVQRHAGEEVGSHPEGWEEALAHMEEEKLKAGREDEE</sequence>
<reference evidence="1 2" key="1">
    <citation type="submission" date="2019-01" db="EMBL/GenBank/DDBJ databases">
        <title>Nuclear Genome Assembly of the Microalgal Biofuel strain Nannochloropsis salina CCMP1776.</title>
        <authorList>
            <person name="Hovde B."/>
        </authorList>
    </citation>
    <scope>NUCLEOTIDE SEQUENCE [LARGE SCALE GENOMIC DNA]</scope>
    <source>
        <strain evidence="1 2">CCMP1776</strain>
    </source>
</reference>
<name>A0A4D9CV02_9STRA</name>
<proteinExistence type="predicted"/>
<dbReference type="OrthoDB" id="10647935at2759"/>